<evidence type="ECO:0000256" key="9">
    <source>
        <dbReference type="ARBA" id="ARBA00053180"/>
    </source>
</evidence>
<evidence type="ECO:0000256" key="1">
    <source>
        <dbReference type="ARBA" id="ARBA00004123"/>
    </source>
</evidence>
<evidence type="ECO:0000313" key="19">
    <source>
        <dbReference type="WBParaSite" id="Csp11.Scaffold517.g2730.t1"/>
    </source>
</evidence>
<dbReference type="GO" id="GO:0035657">
    <property type="term" value="C:eRF1 methyltransferase complex"/>
    <property type="evidence" value="ECO:0007669"/>
    <property type="project" value="TreeGrafter"/>
</dbReference>
<accession>A0A1I7T5Z6</accession>
<dbReference type="InterPro" id="IPR004557">
    <property type="entry name" value="PrmC-related"/>
</dbReference>
<dbReference type="InterPro" id="IPR052190">
    <property type="entry name" value="Euk-Arch_PrmC-MTase"/>
</dbReference>
<comment type="subcellular location">
    <subcellularLocation>
        <location evidence="1">Nucleus</location>
    </subcellularLocation>
</comment>
<dbReference type="GO" id="GO:0003676">
    <property type="term" value="F:nucleic acid binding"/>
    <property type="evidence" value="ECO:0007669"/>
    <property type="project" value="InterPro"/>
</dbReference>
<evidence type="ECO:0000256" key="2">
    <source>
        <dbReference type="ARBA" id="ARBA00006149"/>
    </source>
</evidence>
<evidence type="ECO:0000256" key="11">
    <source>
        <dbReference type="ARBA" id="ARBA00075330"/>
    </source>
</evidence>
<reference evidence="19" key="1">
    <citation type="submission" date="2016-11" db="UniProtKB">
        <authorList>
            <consortium name="WormBaseParasite"/>
        </authorList>
    </citation>
    <scope>IDENTIFICATION</scope>
</reference>
<comment type="catalytic activity">
    <reaction evidence="7">
        <text>L-lysyl-[histone] + S-adenosyl-L-methionine = N(6)-methyl-L-lysyl-[histone] + S-adenosyl-L-homocysteine + H(+)</text>
        <dbReference type="Rhea" id="RHEA:10024"/>
        <dbReference type="Rhea" id="RHEA-COMP:9845"/>
        <dbReference type="Rhea" id="RHEA-COMP:9846"/>
        <dbReference type="ChEBI" id="CHEBI:15378"/>
        <dbReference type="ChEBI" id="CHEBI:29969"/>
        <dbReference type="ChEBI" id="CHEBI:57856"/>
        <dbReference type="ChEBI" id="CHEBI:59789"/>
        <dbReference type="ChEBI" id="CHEBI:61929"/>
    </reaction>
    <physiologicalReaction direction="left-to-right" evidence="7">
        <dbReference type="Rhea" id="RHEA:10025"/>
    </physiologicalReaction>
</comment>
<evidence type="ECO:0000256" key="15">
    <source>
        <dbReference type="ARBA" id="ARBA00093624"/>
    </source>
</evidence>
<dbReference type="PROSITE" id="PS00092">
    <property type="entry name" value="N6_MTASE"/>
    <property type="match status" value="1"/>
</dbReference>
<dbReference type="CDD" id="cd02440">
    <property type="entry name" value="AdoMet_MTases"/>
    <property type="match status" value="1"/>
</dbReference>
<dbReference type="InterPro" id="IPR002052">
    <property type="entry name" value="DNA_methylase_N6_adenine_CS"/>
</dbReference>
<dbReference type="FunFam" id="3.40.50.150:FF:000077">
    <property type="entry name" value="HemK methyltransferase family member 2"/>
    <property type="match status" value="1"/>
</dbReference>
<dbReference type="Proteomes" id="UP000095282">
    <property type="component" value="Unplaced"/>
</dbReference>
<name>A0A1I7T5Z6_9PELO</name>
<evidence type="ECO:0000256" key="16">
    <source>
        <dbReference type="ARBA" id="ARBA00093667"/>
    </source>
</evidence>
<dbReference type="InterPro" id="IPR029063">
    <property type="entry name" value="SAM-dependent_MTases_sf"/>
</dbReference>
<protein>
    <recommendedName>
        <fullName evidence="15">Methyltransferase HEMK2</fullName>
    </recommendedName>
    <alternativeName>
        <fullName evidence="14">HemK methyltransferase family member 2</fullName>
    </alternativeName>
    <alternativeName>
        <fullName evidence="12">Lysine N-methyltransferase 9</fullName>
    </alternativeName>
    <alternativeName>
        <fullName evidence="11">Methylarsonite methyltransferase N6AMT1</fullName>
    </alternativeName>
    <alternativeName>
        <fullName evidence="16">Methyltransferase N6AMT1</fullName>
    </alternativeName>
    <alternativeName>
        <fullName evidence="13">Protein N(5)-glutamine methyltransferase</fullName>
    </alternativeName>
</protein>
<keyword evidence="6" id="KW-0539">Nucleus</keyword>
<evidence type="ECO:0000256" key="5">
    <source>
        <dbReference type="ARBA" id="ARBA00022691"/>
    </source>
</evidence>
<comment type="function">
    <text evidence="9">Methyltransferase that can methylate proteins and, to a lower extent, arsenic. Catalytic subunit of a heterodimer with TRMT112, which monomethylates 'Lys-12' of histone H4 (H4K12me1), a modification present at the promoters of numerous genes encoding cell cycle regulators. Catalytic subunit of a heterodimer with TRMT112, which catalyzes N5-methylation of Glu residue of proteins with a Gly-Gln-Xaa-Xaa-Xaa-Arg motif. Methylates ETF1 on 'Gln-185'; ETF1 needs to be complexed to ERF3 in its GTP-bound form to be efficiently methylated. May also play a role in the modulation of arsenic-induced toxicity by mediating the conversion of monomethylarsonous acid (3+) into the less toxic dimethylarsonic acid. It however only plays a limited role in arsenic metabolism compared with AS3MT.</text>
</comment>
<evidence type="ECO:0000256" key="4">
    <source>
        <dbReference type="ARBA" id="ARBA00022679"/>
    </source>
</evidence>
<dbReference type="WBParaSite" id="Csp11.Scaffold517.g2730.t1">
    <property type="protein sequence ID" value="Csp11.Scaffold517.g2730.t1"/>
    <property type="gene ID" value="Csp11.Scaffold517.g2730"/>
</dbReference>
<evidence type="ECO:0000256" key="3">
    <source>
        <dbReference type="ARBA" id="ARBA00022603"/>
    </source>
</evidence>
<dbReference type="NCBIfam" id="TIGR00537">
    <property type="entry name" value="hemK_rel_arch"/>
    <property type="match status" value="1"/>
</dbReference>
<evidence type="ECO:0000256" key="14">
    <source>
        <dbReference type="ARBA" id="ARBA00083337"/>
    </source>
</evidence>
<sequence length="234" mass="25999">MSIPTPQYRLQAIRAHDVYEPAEDTFLLIDAIEKDIKEIRSRNPQLVLEIGCGSGVVSTFVNQALGGNVTSMATDLNPHALDVTLETAKLNDIKIDVVRTDLFAGLENLIGKVQTTKATKTTFFSQVDVLLFNPPYVPTEEEPSSNIELTYAGGRTGRSTLDRLLPRVPELLSPRGVFYLVALHSNDIPSLLKEHSDRMTASVSMERRCGIEHLYILKFVMKEVKEMAPLAESE</sequence>
<evidence type="ECO:0000256" key="7">
    <source>
        <dbReference type="ARBA" id="ARBA00048619"/>
    </source>
</evidence>
<dbReference type="STRING" id="1561998.A0A1I7T5Z6"/>
<dbReference type="SUPFAM" id="SSF53335">
    <property type="entry name" value="S-adenosyl-L-methionine-dependent methyltransferases"/>
    <property type="match status" value="1"/>
</dbReference>
<evidence type="ECO:0000256" key="8">
    <source>
        <dbReference type="ARBA" id="ARBA00050903"/>
    </source>
</evidence>
<proteinExistence type="inferred from homology"/>
<keyword evidence="3" id="KW-0489">Methyltransferase</keyword>
<feature type="domain" description="Methyltransferase small" evidence="17">
    <location>
        <begin position="41"/>
        <end position="195"/>
    </location>
</feature>
<dbReference type="eggNOG" id="KOG3191">
    <property type="taxonomic scope" value="Eukaryota"/>
</dbReference>
<keyword evidence="18" id="KW-1185">Reference proteome</keyword>
<evidence type="ECO:0000313" key="18">
    <source>
        <dbReference type="Proteomes" id="UP000095282"/>
    </source>
</evidence>
<evidence type="ECO:0000256" key="13">
    <source>
        <dbReference type="ARBA" id="ARBA00080992"/>
    </source>
</evidence>
<dbReference type="Gene3D" id="3.40.50.150">
    <property type="entry name" value="Vaccinia Virus protein VP39"/>
    <property type="match status" value="1"/>
</dbReference>
<evidence type="ECO:0000256" key="10">
    <source>
        <dbReference type="ARBA" id="ARBA00062344"/>
    </source>
</evidence>
<dbReference type="PANTHER" id="PTHR45875">
    <property type="entry name" value="METHYLTRANSFERASE N6AMT1"/>
    <property type="match status" value="1"/>
</dbReference>
<comment type="subunit">
    <text evidence="10">Heterodimer; heterodimerization with TRMT112 is required for S-adenosyl-L-methionine-binding.</text>
</comment>
<comment type="similarity">
    <text evidence="2">Belongs to the eukaryotic/archaeal PrmC-related family.</text>
</comment>
<comment type="catalytic activity">
    <reaction evidence="8">
        <text>methylarsonous acid + S-adenosyl-L-methionine = dimethylarsinate + S-adenosyl-L-homocysteine + 2 H(+)</text>
        <dbReference type="Rhea" id="RHEA:11684"/>
        <dbReference type="ChEBI" id="CHEBI:15378"/>
        <dbReference type="ChEBI" id="CHEBI:16223"/>
        <dbReference type="ChEBI" id="CHEBI:17826"/>
        <dbReference type="ChEBI" id="CHEBI:57856"/>
        <dbReference type="ChEBI" id="CHEBI:59789"/>
    </reaction>
</comment>
<dbReference type="GO" id="GO:0032259">
    <property type="term" value="P:methylation"/>
    <property type="evidence" value="ECO:0007669"/>
    <property type="project" value="UniProtKB-KW"/>
</dbReference>
<dbReference type="PANTHER" id="PTHR45875:SF1">
    <property type="entry name" value="METHYLTRANSFERASE N6AMT1"/>
    <property type="match status" value="1"/>
</dbReference>
<keyword evidence="5" id="KW-0949">S-adenosyl-L-methionine</keyword>
<organism evidence="18 19">
    <name type="scientific">Caenorhabditis tropicalis</name>
    <dbReference type="NCBI Taxonomy" id="1561998"/>
    <lineage>
        <taxon>Eukaryota</taxon>
        <taxon>Metazoa</taxon>
        <taxon>Ecdysozoa</taxon>
        <taxon>Nematoda</taxon>
        <taxon>Chromadorea</taxon>
        <taxon>Rhabditida</taxon>
        <taxon>Rhabditina</taxon>
        <taxon>Rhabditomorpha</taxon>
        <taxon>Rhabditoidea</taxon>
        <taxon>Rhabditidae</taxon>
        <taxon>Peloderinae</taxon>
        <taxon>Caenorhabditis</taxon>
    </lineage>
</organism>
<dbReference type="InterPro" id="IPR007848">
    <property type="entry name" value="Small_mtfrase_dom"/>
</dbReference>
<dbReference type="AlphaFoldDB" id="A0A1I7T5Z6"/>
<dbReference type="Pfam" id="PF05175">
    <property type="entry name" value="MTS"/>
    <property type="match status" value="1"/>
</dbReference>
<evidence type="ECO:0000259" key="17">
    <source>
        <dbReference type="Pfam" id="PF05175"/>
    </source>
</evidence>
<evidence type="ECO:0000256" key="6">
    <source>
        <dbReference type="ARBA" id="ARBA00023242"/>
    </source>
</evidence>
<evidence type="ECO:0000256" key="12">
    <source>
        <dbReference type="ARBA" id="ARBA00076540"/>
    </source>
</evidence>
<keyword evidence="4" id="KW-0808">Transferase</keyword>
<dbReference type="GO" id="GO:0036009">
    <property type="term" value="F:protein-glutamine N-methyltransferase activity"/>
    <property type="evidence" value="ECO:0007669"/>
    <property type="project" value="UniProtKB-ARBA"/>
</dbReference>
<dbReference type="GO" id="GO:0005634">
    <property type="term" value="C:nucleus"/>
    <property type="evidence" value="ECO:0007669"/>
    <property type="project" value="UniProtKB-SubCell"/>
</dbReference>